<dbReference type="SUPFAM" id="SSF50630">
    <property type="entry name" value="Acid proteases"/>
    <property type="match status" value="1"/>
</dbReference>
<dbReference type="SMART" id="SM00343">
    <property type="entry name" value="ZnF_C2HC"/>
    <property type="match status" value="1"/>
</dbReference>
<feature type="compositionally biased region" description="Low complexity" evidence="2">
    <location>
        <begin position="123"/>
        <end position="132"/>
    </location>
</feature>
<evidence type="ECO:0000256" key="1">
    <source>
        <dbReference type="PROSITE-ProRule" id="PRU00047"/>
    </source>
</evidence>
<dbReference type="GO" id="GO:0008270">
    <property type="term" value="F:zinc ion binding"/>
    <property type="evidence" value="ECO:0007669"/>
    <property type="project" value="UniProtKB-KW"/>
</dbReference>
<dbReference type="InterPro" id="IPR032567">
    <property type="entry name" value="RTL1-rel"/>
</dbReference>
<dbReference type="GO" id="GO:0003676">
    <property type="term" value="F:nucleic acid binding"/>
    <property type="evidence" value="ECO:0007669"/>
    <property type="project" value="InterPro"/>
</dbReference>
<dbReference type="Pfam" id="PF03732">
    <property type="entry name" value="Retrotrans_gag"/>
    <property type="match status" value="1"/>
</dbReference>
<organism evidence="4 5">
    <name type="scientific">Dendrobium catenatum</name>
    <dbReference type="NCBI Taxonomy" id="906689"/>
    <lineage>
        <taxon>Eukaryota</taxon>
        <taxon>Viridiplantae</taxon>
        <taxon>Streptophyta</taxon>
        <taxon>Embryophyta</taxon>
        <taxon>Tracheophyta</taxon>
        <taxon>Spermatophyta</taxon>
        <taxon>Magnoliopsida</taxon>
        <taxon>Liliopsida</taxon>
        <taxon>Asparagales</taxon>
        <taxon>Orchidaceae</taxon>
        <taxon>Epidendroideae</taxon>
        <taxon>Malaxideae</taxon>
        <taxon>Dendrobiinae</taxon>
        <taxon>Dendrobium</taxon>
    </lineage>
</organism>
<name>A0A2I0WG82_9ASPA</name>
<evidence type="ECO:0000313" key="4">
    <source>
        <dbReference type="EMBL" id="PKU74663.1"/>
    </source>
</evidence>
<dbReference type="InterPro" id="IPR005162">
    <property type="entry name" value="Retrotrans_gag_dom"/>
</dbReference>
<dbReference type="PANTHER" id="PTHR15503">
    <property type="entry name" value="LDOC1 RELATED"/>
    <property type="match status" value="1"/>
</dbReference>
<keyword evidence="1" id="KW-0479">Metal-binding</keyword>
<gene>
    <name evidence="4" type="ORF">MA16_Dca004854</name>
</gene>
<reference evidence="4 5" key="1">
    <citation type="journal article" date="2016" name="Sci. Rep.">
        <title>The Dendrobium catenatum Lindl. genome sequence provides insights into polysaccharide synthase, floral development and adaptive evolution.</title>
        <authorList>
            <person name="Zhang G.Q."/>
            <person name="Xu Q."/>
            <person name="Bian C."/>
            <person name="Tsai W.C."/>
            <person name="Yeh C.M."/>
            <person name="Liu K.W."/>
            <person name="Yoshida K."/>
            <person name="Zhang L.S."/>
            <person name="Chang S.B."/>
            <person name="Chen F."/>
            <person name="Shi Y."/>
            <person name="Su Y.Y."/>
            <person name="Zhang Y.Q."/>
            <person name="Chen L.J."/>
            <person name="Yin Y."/>
            <person name="Lin M."/>
            <person name="Huang H."/>
            <person name="Deng H."/>
            <person name="Wang Z.W."/>
            <person name="Zhu S.L."/>
            <person name="Zhao X."/>
            <person name="Deng C."/>
            <person name="Niu S.C."/>
            <person name="Huang J."/>
            <person name="Wang M."/>
            <person name="Liu G.H."/>
            <person name="Yang H.J."/>
            <person name="Xiao X.J."/>
            <person name="Hsiao Y.Y."/>
            <person name="Wu W.L."/>
            <person name="Chen Y.Y."/>
            <person name="Mitsuda N."/>
            <person name="Ohme-Takagi M."/>
            <person name="Luo Y.B."/>
            <person name="Van de Peer Y."/>
            <person name="Liu Z.J."/>
        </authorList>
    </citation>
    <scope>NUCLEOTIDE SEQUENCE [LARGE SCALE GENOMIC DNA]</scope>
    <source>
        <tissue evidence="4">The whole plant</tissue>
    </source>
</reference>
<dbReference type="EMBL" id="KZ502668">
    <property type="protein sequence ID" value="PKU74663.1"/>
    <property type="molecule type" value="Genomic_DNA"/>
</dbReference>
<evidence type="ECO:0000256" key="2">
    <source>
        <dbReference type="SAM" id="MobiDB-lite"/>
    </source>
</evidence>
<sequence length="375" mass="41261">MQETFLRLIQGSKTVMQYEAEFTALARYAPQLVSTSAERCYRFLRGLRDTQRQPLISFCITNFSELVERARLIENDMMTTQQLWTTSRKRFGGEASVSGSFGKRRFGSGSGSGDLKRSGGLSGTATSMTSSGSVSMAPVCQSCGWRHLGQCYRMAGLCFRCGQPGHRIAECPQTEFDRRFEFRSEGFVRPAGSAEGRPMTVPLRPEGFTGRGGGSSSAPRRPPTVHREPSSSVASAPAPVQPRVYSLSQHEARDAPDVVIGTIYISDQPCRVLFDSGASHSFLSERCFDALHLDSILLPVSLSVILPAGSNLIARKFCFCEIDISGKKWKSSLILLPISSYDVILGMDWLSLYKAQIDCLKKQVSLLMAGERCVF</sequence>
<dbReference type="Proteomes" id="UP000233837">
    <property type="component" value="Unassembled WGS sequence"/>
</dbReference>
<keyword evidence="1" id="KW-0862">Zinc</keyword>
<feature type="region of interest" description="Disordered" evidence="2">
    <location>
        <begin position="189"/>
        <end position="240"/>
    </location>
</feature>
<dbReference type="CDD" id="cd00303">
    <property type="entry name" value="retropepsin_like"/>
    <property type="match status" value="1"/>
</dbReference>
<evidence type="ECO:0000259" key="3">
    <source>
        <dbReference type="PROSITE" id="PS50158"/>
    </source>
</evidence>
<dbReference type="PANTHER" id="PTHR15503:SF45">
    <property type="entry name" value="RNA-DIRECTED DNA POLYMERASE HOMOLOG"/>
    <property type="match status" value="1"/>
</dbReference>
<keyword evidence="1" id="KW-0863">Zinc-finger</keyword>
<feature type="region of interest" description="Disordered" evidence="2">
    <location>
        <begin position="103"/>
        <end position="132"/>
    </location>
</feature>
<dbReference type="AlphaFoldDB" id="A0A2I0WG82"/>
<dbReference type="Gene3D" id="2.40.70.10">
    <property type="entry name" value="Acid Proteases"/>
    <property type="match status" value="1"/>
</dbReference>
<dbReference type="InterPro" id="IPR001878">
    <property type="entry name" value="Znf_CCHC"/>
</dbReference>
<dbReference type="PROSITE" id="PS50158">
    <property type="entry name" value="ZF_CCHC"/>
    <property type="match status" value="1"/>
</dbReference>
<evidence type="ECO:0000313" key="5">
    <source>
        <dbReference type="Proteomes" id="UP000233837"/>
    </source>
</evidence>
<reference evidence="4 5" key="2">
    <citation type="journal article" date="2017" name="Nature">
        <title>The Apostasia genome and the evolution of orchids.</title>
        <authorList>
            <person name="Zhang G.Q."/>
            <person name="Liu K.W."/>
            <person name="Li Z."/>
            <person name="Lohaus R."/>
            <person name="Hsiao Y.Y."/>
            <person name="Niu S.C."/>
            <person name="Wang J.Y."/>
            <person name="Lin Y.C."/>
            <person name="Xu Q."/>
            <person name="Chen L.J."/>
            <person name="Yoshida K."/>
            <person name="Fujiwara S."/>
            <person name="Wang Z.W."/>
            <person name="Zhang Y.Q."/>
            <person name="Mitsuda N."/>
            <person name="Wang M."/>
            <person name="Liu G.H."/>
            <person name="Pecoraro L."/>
            <person name="Huang H.X."/>
            <person name="Xiao X.J."/>
            <person name="Lin M."/>
            <person name="Wu X.Y."/>
            <person name="Wu W.L."/>
            <person name="Chen Y.Y."/>
            <person name="Chang S.B."/>
            <person name="Sakamoto S."/>
            <person name="Ohme-Takagi M."/>
            <person name="Yagi M."/>
            <person name="Zeng S.J."/>
            <person name="Shen C.Y."/>
            <person name="Yeh C.M."/>
            <person name="Luo Y.B."/>
            <person name="Tsai W.C."/>
            <person name="Van de Peer Y."/>
            <person name="Liu Z.J."/>
        </authorList>
    </citation>
    <scope>NUCLEOTIDE SEQUENCE [LARGE SCALE GENOMIC DNA]</scope>
    <source>
        <tissue evidence="4">The whole plant</tissue>
    </source>
</reference>
<dbReference type="Pfam" id="PF00098">
    <property type="entry name" value="zf-CCHC"/>
    <property type="match status" value="1"/>
</dbReference>
<protein>
    <recommendedName>
        <fullName evidence="3">CCHC-type domain-containing protein</fullName>
    </recommendedName>
</protein>
<accession>A0A2I0WG82</accession>
<proteinExistence type="predicted"/>
<keyword evidence="5" id="KW-1185">Reference proteome</keyword>
<dbReference type="Gene3D" id="4.10.60.10">
    <property type="entry name" value="Zinc finger, CCHC-type"/>
    <property type="match status" value="1"/>
</dbReference>
<dbReference type="InterPro" id="IPR021109">
    <property type="entry name" value="Peptidase_aspartic_dom_sf"/>
</dbReference>
<dbReference type="Pfam" id="PF08284">
    <property type="entry name" value="RVP_2"/>
    <property type="match status" value="1"/>
</dbReference>
<feature type="domain" description="CCHC-type" evidence="3">
    <location>
        <begin position="158"/>
        <end position="173"/>
    </location>
</feature>